<dbReference type="RefSeq" id="WP_310375164.1">
    <property type="nucleotide sequence ID" value="NZ_JAVDXT010000003.1"/>
</dbReference>
<name>A0ABU2CC31_9BURK</name>
<evidence type="ECO:0000313" key="2">
    <source>
        <dbReference type="EMBL" id="MDR7378878.1"/>
    </source>
</evidence>
<dbReference type="SUPFAM" id="SSF54427">
    <property type="entry name" value="NTF2-like"/>
    <property type="match status" value="1"/>
</dbReference>
<gene>
    <name evidence="2" type="ORF">J2X19_003572</name>
</gene>
<comment type="caution">
    <text evidence="2">The sequence shown here is derived from an EMBL/GenBank/DDBJ whole genome shotgun (WGS) entry which is preliminary data.</text>
</comment>
<evidence type="ECO:0000259" key="1">
    <source>
        <dbReference type="Pfam" id="PF12680"/>
    </source>
</evidence>
<proteinExistence type="predicted"/>
<accession>A0ABU2CC31</accession>
<dbReference type="Pfam" id="PF12680">
    <property type="entry name" value="SnoaL_2"/>
    <property type="match status" value="1"/>
</dbReference>
<protein>
    <recommendedName>
        <fullName evidence="1">SnoaL-like domain-containing protein</fullName>
    </recommendedName>
</protein>
<feature type="domain" description="SnoaL-like" evidence="1">
    <location>
        <begin position="12"/>
        <end position="97"/>
    </location>
</feature>
<dbReference type="InterPro" id="IPR037401">
    <property type="entry name" value="SnoaL-like"/>
</dbReference>
<organism evidence="2 3">
    <name type="scientific">Rhodoferax ferrireducens</name>
    <dbReference type="NCBI Taxonomy" id="192843"/>
    <lineage>
        <taxon>Bacteria</taxon>
        <taxon>Pseudomonadati</taxon>
        <taxon>Pseudomonadota</taxon>
        <taxon>Betaproteobacteria</taxon>
        <taxon>Burkholderiales</taxon>
        <taxon>Comamonadaceae</taxon>
        <taxon>Rhodoferax</taxon>
    </lineage>
</organism>
<dbReference type="Gene3D" id="3.10.450.50">
    <property type="match status" value="1"/>
</dbReference>
<dbReference type="InterPro" id="IPR032710">
    <property type="entry name" value="NTF2-like_dom_sf"/>
</dbReference>
<evidence type="ECO:0000313" key="3">
    <source>
        <dbReference type="Proteomes" id="UP001180487"/>
    </source>
</evidence>
<sequence length="118" mass="13310">MTDLLMQTWENYTASWREGTVDQQRALFAAALSTDCVYRDPLGMASGWDELAAYIANFHLQVPGGHFVTRKFASHHQRCMAQWNMVNRQGEVIGEGYSFGQYNATGKLTSMTGFYEVA</sequence>
<dbReference type="Proteomes" id="UP001180487">
    <property type="component" value="Unassembled WGS sequence"/>
</dbReference>
<keyword evidence="3" id="KW-1185">Reference proteome</keyword>
<reference evidence="2 3" key="1">
    <citation type="submission" date="2023-07" db="EMBL/GenBank/DDBJ databases">
        <title>Sorghum-associated microbial communities from plants grown in Nebraska, USA.</title>
        <authorList>
            <person name="Schachtman D."/>
        </authorList>
    </citation>
    <scope>NUCLEOTIDE SEQUENCE [LARGE SCALE GENOMIC DNA]</scope>
    <source>
        <strain evidence="2 3">BE313</strain>
    </source>
</reference>
<dbReference type="EMBL" id="JAVDXT010000003">
    <property type="protein sequence ID" value="MDR7378878.1"/>
    <property type="molecule type" value="Genomic_DNA"/>
</dbReference>